<comment type="caution">
    <text evidence="2">The sequence shown here is derived from an EMBL/GenBank/DDBJ whole genome shotgun (WGS) entry which is preliminary data.</text>
</comment>
<sequence>MSWFTVGIPLIVGKIWTKKEVNKILFLTLGTNLKAKLQSLEICKFTDLKAKLKSLQICRFEGQTPKPSNKTFRWRFAKENGHNQMRCKRRKADIAAGLSRGFASLMTANVTSSSGNDTGYSTKAPVQKSTTNVVETNLIDDNGGPSIPASTQASTSKWKWICTIPSASMKITSSKEGSQPKLIASERTFSKMSTANRPPRPIATPVPSQFRPPSAVIEPTPMPTHVPQLKVNISFHISSSCLFSQLSKPGIIDFDLAHMSGSNHVKKEHVPIAQHLNLWPGLSSVHDVLTFTILSQS</sequence>
<dbReference type="EMBL" id="WHWC01000018">
    <property type="protein sequence ID" value="KAG8364979.1"/>
    <property type="molecule type" value="Genomic_DNA"/>
</dbReference>
<dbReference type="AlphaFoldDB" id="A0AAV6W3N5"/>
<protein>
    <submittedName>
        <fullName evidence="2">Uncharacterized protein</fullName>
    </submittedName>
</protein>
<dbReference type="Proteomes" id="UP000826271">
    <property type="component" value="Unassembled WGS sequence"/>
</dbReference>
<reference evidence="2" key="1">
    <citation type="submission" date="2019-10" db="EMBL/GenBank/DDBJ databases">
        <authorList>
            <person name="Zhang R."/>
            <person name="Pan Y."/>
            <person name="Wang J."/>
            <person name="Ma R."/>
            <person name="Yu S."/>
        </authorList>
    </citation>
    <scope>NUCLEOTIDE SEQUENCE</scope>
    <source>
        <strain evidence="2">LA-IB0</strain>
        <tissue evidence="2">Leaf</tissue>
    </source>
</reference>
<proteinExistence type="predicted"/>
<keyword evidence="3" id="KW-1185">Reference proteome</keyword>
<organism evidence="2 3">
    <name type="scientific">Buddleja alternifolia</name>
    <dbReference type="NCBI Taxonomy" id="168488"/>
    <lineage>
        <taxon>Eukaryota</taxon>
        <taxon>Viridiplantae</taxon>
        <taxon>Streptophyta</taxon>
        <taxon>Embryophyta</taxon>
        <taxon>Tracheophyta</taxon>
        <taxon>Spermatophyta</taxon>
        <taxon>Magnoliopsida</taxon>
        <taxon>eudicotyledons</taxon>
        <taxon>Gunneridae</taxon>
        <taxon>Pentapetalae</taxon>
        <taxon>asterids</taxon>
        <taxon>lamiids</taxon>
        <taxon>Lamiales</taxon>
        <taxon>Scrophulariaceae</taxon>
        <taxon>Buddlejeae</taxon>
        <taxon>Buddleja</taxon>
    </lineage>
</organism>
<gene>
    <name evidence="2" type="ORF">BUALT_Bualt18G0054900</name>
</gene>
<evidence type="ECO:0000313" key="3">
    <source>
        <dbReference type="Proteomes" id="UP000826271"/>
    </source>
</evidence>
<accession>A0AAV6W3N5</accession>
<evidence type="ECO:0000313" key="2">
    <source>
        <dbReference type="EMBL" id="KAG8364979.1"/>
    </source>
</evidence>
<name>A0AAV6W3N5_9LAMI</name>
<feature type="region of interest" description="Disordered" evidence="1">
    <location>
        <begin position="192"/>
        <end position="211"/>
    </location>
</feature>
<evidence type="ECO:0000256" key="1">
    <source>
        <dbReference type="SAM" id="MobiDB-lite"/>
    </source>
</evidence>